<accession>A0A399QYJ1</accession>
<dbReference type="Proteomes" id="UP000265431">
    <property type="component" value="Unassembled WGS sequence"/>
</dbReference>
<keyword evidence="2" id="KW-1185">Reference proteome</keyword>
<reference evidence="1 2" key="1">
    <citation type="submission" date="2018-08" db="EMBL/GenBank/DDBJ databases">
        <title>Henriciella mobilis sp. nov., isolated from seawater.</title>
        <authorList>
            <person name="Cheng H."/>
            <person name="Wu Y.-H."/>
            <person name="Xu X.-W."/>
            <person name="Guo L.-L."/>
        </authorList>
    </citation>
    <scope>NUCLEOTIDE SEQUENCE [LARGE SCALE GENOMIC DNA]</scope>
    <source>
        <strain evidence="1 2">CCUG66934</strain>
    </source>
</reference>
<protein>
    <submittedName>
        <fullName evidence="1">Uncharacterized protein</fullName>
    </submittedName>
</protein>
<sequence>MSGQVKQDSSKVISAYLDSLRQIERSSPSGFYWDRLFKMIVRNAPKENWPANPLILNGSVASHAHKHRRLEEHLLFAAKHGRLFETLAYLERMPDKAWNSAPLSTWDEEDLWVEGDW</sequence>
<proteinExistence type="predicted"/>
<organism evidence="1 2">
    <name type="scientific">Henriciella barbarensis</name>
    <dbReference type="NCBI Taxonomy" id="86342"/>
    <lineage>
        <taxon>Bacteria</taxon>
        <taxon>Pseudomonadati</taxon>
        <taxon>Pseudomonadota</taxon>
        <taxon>Alphaproteobacteria</taxon>
        <taxon>Hyphomonadales</taxon>
        <taxon>Hyphomonadaceae</taxon>
        <taxon>Henriciella</taxon>
    </lineage>
</organism>
<evidence type="ECO:0000313" key="1">
    <source>
        <dbReference type="EMBL" id="RIJ23958.1"/>
    </source>
</evidence>
<gene>
    <name evidence="1" type="ORF">D1224_06835</name>
</gene>
<evidence type="ECO:0000313" key="2">
    <source>
        <dbReference type="Proteomes" id="UP000265431"/>
    </source>
</evidence>
<dbReference type="EMBL" id="QWGB01000005">
    <property type="protein sequence ID" value="RIJ23958.1"/>
    <property type="molecule type" value="Genomic_DNA"/>
</dbReference>
<dbReference type="AlphaFoldDB" id="A0A399QYJ1"/>
<name>A0A399QYJ1_9PROT</name>
<comment type="caution">
    <text evidence="1">The sequence shown here is derived from an EMBL/GenBank/DDBJ whole genome shotgun (WGS) entry which is preliminary data.</text>
</comment>